<name>A0A448YIT2_BRENA</name>
<dbReference type="OrthoDB" id="5970at2759"/>
<evidence type="ECO:0000256" key="1">
    <source>
        <dbReference type="PROSITE-ProRule" id="PRU00176"/>
    </source>
</evidence>
<dbReference type="AlphaFoldDB" id="A0A448YIT2"/>
<dbReference type="InterPro" id="IPR000504">
    <property type="entry name" value="RRM_dom"/>
</dbReference>
<dbReference type="InParanoid" id="A0A448YIT2"/>
<accession>A0A448YIT2</accession>
<dbReference type="CDD" id="cd00590">
    <property type="entry name" value="RRM_SF"/>
    <property type="match status" value="1"/>
</dbReference>
<dbReference type="InterPro" id="IPR012677">
    <property type="entry name" value="Nucleotide-bd_a/b_plait_sf"/>
</dbReference>
<dbReference type="Proteomes" id="UP000290900">
    <property type="component" value="Unassembled WGS sequence"/>
</dbReference>
<evidence type="ECO:0000313" key="4">
    <source>
        <dbReference type="Proteomes" id="UP000290900"/>
    </source>
</evidence>
<reference evidence="3 4" key="1">
    <citation type="submission" date="2018-12" db="EMBL/GenBank/DDBJ databases">
        <authorList>
            <person name="Tiukova I."/>
            <person name="Dainat J."/>
        </authorList>
    </citation>
    <scope>NUCLEOTIDE SEQUENCE [LARGE SCALE GENOMIC DNA]</scope>
</reference>
<sequence length="99" mass="11111">MEQCNSIEISNIPKGAGRDEIYQLCSSFGKISSMKLGQDKGGHCTTKCTVWYEDPADAFECRRNLNGFHIGEEFLRTKNAIVKEKEMAVPTVDIQSNIH</sequence>
<dbReference type="SUPFAM" id="SSF54928">
    <property type="entry name" value="RNA-binding domain, RBD"/>
    <property type="match status" value="1"/>
</dbReference>
<dbReference type="SMART" id="SM00360">
    <property type="entry name" value="RRM"/>
    <property type="match status" value="1"/>
</dbReference>
<proteinExistence type="predicted"/>
<organism evidence="3 4">
    <name type="scientific">Brettanomyces naardenensis</name>
    <name type="common">Yeast</name>
    <dbReference type="NCBI Taxonomy" id="13370"/>
    <lineage>
        <taxon>Eukaryota</taxon>
        <taxon>Fungi</taxon>
        <taxon>Dikarya</taxon>
        <taxon>Ascomycota</taxon>
        <taxon>Saccharomycotina</taxon>
        <taxon>Pichiomycetes</taxon>
        <taxon>Pichiales</taxon>
        <taxon>Pichiaceae</taxon>
        <taxon>Brettanomyces</taxon>
    </lineage>
</organism>
<feature type="domain" description="RRM" evidence="2">
    <location>
        <begin position="5"/>
        <end position="82"/>
    </location>
</feature>
<dbReference type="InterPro" id="IPR035979">
    <property type="entry name" value="RBD_domain_sf"/>
</dbReference>
<dbReference type="EMBL" id="CAACVR010000007">
    <property type="protein sequence ID" value="VEU20806.1"/>
    <property type="molecule type" value="Genomic_DNA"/>
</dbReference>
<keyword evidence="4" id="KW-1185">Reference proteome</keyword>
<dbReference type="Pfam" id="PF00076">
    <property type="entry name" value="RRM_1"/>
    <property type="match status" value="1"/>
</dbReference>
<gene>
    <name evidence="3" type="ORF">BRENAR_LOCUS1541</name>
</gene>
<dbReference type="Gene3D" id="3.30.70.330">
    <property type="match status" value="1"/>
</dbReference>
<dbReference type="PROSITE" id="PS50102">
    <property type="entry name" value="RRM"/>
    <property type="match status" value="1"/>
</dbReference>
<evidence type="ECO:0000259" key="2">
    <source>
        <dbReference type="PROSITE" id="PS50102"/>
    </source>
</evidence>
<dbReference type="GO" id="GO:0003723">
    <property type="term" value="F:RNA binding"/>
    <property type="evidence" value="ECO:0007669"/>
    <property type="project" value="UniProtKB-UniRule"/>
</dbReference>
<keyword evidence="1" id="KW-0694">RNA-binding</keyword>
<protein>
    <submittedName>
        <fullName evidence="3">DEKNAAC101760</fullName>
    </submittedName>
</protein>
<evidence type="ECO:0000313" key="3">
    <source>
        <dbReference type="EMBL" id="VEU20806.1"/>
    </source>
</evidence>